<dbReference type="STRING" id="1798407.A3A16_03115"/>
<dbReference type="CDD" id="cd16376">
    <property type="entry name" value="Avd_like"/>
    <property type="match status" value="1"/>
</dbReference>
<dbReference type="EMBL" id="MHJJ01000011">
    <property type="protein sequence ID" value="OGY65409.1"/>
    <property type="molecule type" value="Genomic_DNA"/>
</dbReference>
<name>A0A1G1ZLU4_9BACT</name>
<reference evidence="1 2" key="1">
    <citation type="journal article" date="2016" name="Nat. Commun.">
        <title>Thousands of microbial genomes shed light on interconnected biogeochemical processes in an aquifer system.</title>
        <authorList>
            <person name="Anantharaman K."/>
            <person name="Brown C.T."/>
            <person name="Hug L.A."/>
            <person name="Sharon I."/>
            <person name="Castelle C.J."/>
            <person name="Probst A.J."/>
            <person name="Thomas B.C."/>
            <person name="Singh A."/>
            <person name="Wilkins M.J."/>
            <person name="Karaoz U."/>
            <person name="Brodie E.L."/>
            <person name="Williams K.H."/>
            <person name="Hubbard S.S."/>
            <person name="Banfield J.F."/>
        </authorList>
    </citation>
    <scope>NUCLEOTIDE SEQUENCE [LARGE SCALE GENOMIC DNA]</scope>
</reference>
<comment type="caution">
    <text evidence="1">The sequence shown here is derived from an EMBL/GenBank/DDBJ whole genome shotgun (WGS) entry which is preliminary data.</text>
</comment>
<evidence type="ECO:0008006" key="3">
    <source>
        <dbReference type="Google" id="ProtNLM"/>
    </source>
</evidence>
<dbReference type="AlphaFoldDB" id="A0A1G1ZLU4"/>
<evidence type="ECO:0000313" key="1">
    <source>
        <dbReference type="EMBL" id="OGY65409.1"/>
    </source>
</evidence>
<protein>
    <recommendedName>
        <fullName evidence="3">Four helix bundle protein</fullName>
    </recommendedName>
</protein>
<organism evidence="1 2">
    <name type="scientific">Candidatus Harrisonbacteria bacterium RIFCSPLOWO2_01_FULL_44_18</name>
    <dbReference type="NCBI Taxonomy" id="1798407"/>
    <lineage>
        <taxon>Bacteria</taxon>
        <taxon>Candidatus Harrisoniibacteriota</taxon>
    </lineage>
</organism>
<dbReference type="Proteomes" id="UP000177942">
    <property type="component" value="Unassembled WGS sequence"/>
</dbReference>
<dbReference type="SUPFAM" id="SSF158446">
    <property type="entry name" value="IVS-encoded protein-like"/>
    <property type="match status" value="1"/>
</dbReference>
<dbReference type="InterPro" id="IPR055360">
    <property type="entry name" value="bAvd"/>
</dbReference>
<sequence>MTIKIDSLLIDTLSLFFTASRLNKNRKLPLLNSASEKIDLLKFFLQFIWELKVLDNKKYILLSKDVIVVGKMLGNWIKSVEKQTLPK</sequence>
<gene>
    <name evidence="1" type="ORF">A3A16_03115</name>
</gene>
<accession>A0A1G1ZLU4</accession>
<dbReference type="Gene3D" id="1.20.1440.60">
    <property type="entry name" value="23S rRNA-intervening sequence"/>
    <property type="match status" value="1"/>
</dbReference>
<dbReference type="InterPro" id="IPR036583">
    <property type="entry name" value="23S_rRNA_IVS_sf"/>
</dbReference>
<evidence type="ECO:0000313" key="2">
    <source>
        <dbReference type="Proteomes" id="UP000177942"/>
    </source>
</evidence>
<proteinExistence type="predicted"/>